<protein>
    <recommendedName>
        <fullName evidence="3">Paramyosin</fullName>
    </recommendedName>
</protein>
<dbReference type="Gene3D" id="1.20.5.1160">
    <property type="entry name" value="Vasodilator-stimulated phosphoprotein"/>
    <property type="match status" value="1"/>
</dbReference>
<evidence type="ECO:0000256" key="6">
    <source>
        <dbReference type="ARBA" id="ARBA00023054"/>
    </source>
</evidence>
<name>A0A151IUQ7_9HYME</name>
<comment type="similarity">
    <text evidence="2">Belongs to the paramyosin family.</text>
</comment>
<dbReference type="AlphaFoldDB" id="A0A151IUQ7"/>
<evidence type="ECO:0000256" key="10">
    <source>
        <dbReference type="ARBA" id="ARBA00049580"/>
    </source>
</evidence>
<keyword evidence="9" id="KW-0514">Muscle protein</keyword>
<dbReference type="Pfam" id="PF01576">
    <property type="entry name" value="Myosin_tail_1"/>
    <property type="match status" value="2"/>
</dbReference>
<evidence type="ECO:0000313" key="13">
    <source>
        <dbReference type="EMBL" id="KYN11253.1"/>
    </source>
</evidence>
<keyword evidence="14" id="KW-1185">Reference proteome</keyword>
<dbReference type="SUPFAM" id="SSF90257">
    <property type="entry name" value="Myosin rod fragments"/>
    <property type="match status" value="2"/>
</dbReference>
<feature type="domain" description="Myosin tail" evidence="12">
    <location>
        <begin position="849"/>
        <end position="1188"/>
    </location>
</feature>
<proteinExistence type="inferred from homology"/>
<feature type="coiled-coil region" evidence="11">
    <location>
        <begin position="851"/>
        <end position="1125"/>
    </location>
</feature>
<dbReference type="GO" id="GO:0016459">
    <property type="term" value="C:myosin complex"/>
    <property type="evidence" value="ECO:0007669"/>
    <property type="project" value="UniProtKB-KW"/>
</dbReference>
<feature type="domain" description="Myosin tail" evidence="12">
    <location>
        <begin position="103"/>
        <end position="573"/>
    </location>
</feature>
<comment type="function">
    <text evidence="10">Paramyosin is a major structural component of many thick filaments isolated from invertebrate muscles.</text>
</comment>
<dbReference type="FunFam" id="1.20.5.340:FF:000035">
    <property type="entry name" value="Paramyosin, long form"/>
    <property type="match status" value="1"/>
</dbReference>
<evidence type="ECO:0000259" key="12">
    <source>
        <dbReference type="Pfam" id="PF01576"/>
    </source>
</evidence>
<evidence type="ECO:0000256" key="1">
    <source>
        <dbReference type="ARBA" id="ARBA00004657"/>
    </source>
</evidence>
<keyword evidence="4" id="KW-0787">Thick filament</keyword>
<keyword evidence="6 11" id="KW-0175">Coiled coil</keyword>
<evidence type="ECO:0000256" key="5">
    <source>
        <dbReference type="ARBA" id="ARBA00022490"/>
    </source>
</evidence>
<dbReference type="GO" id="GO:0032982">
    <property type="term" value="C:myosin filament"/>
    <property type="evidence" value="ECO:0007669"/>
    <property type="project" value="UniProtKB-KW"/>
</dbReference>
<dbReference type="EMBL" id="KQ980945">
    <property type="protein sequence ID" value="KYN11253.1"/>
    <property type="molecule type" value="Genomic_DNA"/>
</dbReference>
<evidence type="ECO:0000256" key="2">
    <source>
        <dbReference type="ARBA" id="ARBA00008447"/>
    </source>
</evidence>
<reference evidence="13 14" key="1">
    <citation type="submission" date="2015-09" db="EMBL/GenBank/DDBJ databases">
        <title>Trachymyrmex cornetzi WGS genome.</title>
        <authorList>
            <person name="Nygaard S."/>
            <person name="Hu H."/>
            <person name="Boomsma J."/>
            <person name="Zhang G."/>
        </authorList>
    </citation>
    <scope>NUCLEOTIDE SEQUENCE [LARGE SCALE GENOMIC DNA]</scope>
    <source>
        <strain evidence="13">Tcor2-1</strain>
        <tissue evidence="13">Whole body</tissue>
    </source>
</reference>
<feature type="coiled-coil region" evidence="11">
    <location>
        <begin position="182"/>
        <end position="560"/>
    </location>
</feature>
<dbReference type="GO" id="GO:0030239">
    <property type="term" value="P:myofibril assembly"/>
    <property type="evidence" value="ECO:0007669"/>
    <property type="project" value="UniProtKB-ARBA"/>
</dbReference>
<keyword evidence="7" id="KW-0518">Myosin</keyword>
<dbReference type="InterPro" id="IPR002928">
    <property type="entry name" value="Myosin_tail"/>
</dbReference>
<organism evidence="13 14">
    <name type="scientific">Trachymyrmex cornetzi</name>
    <dbReference type="NCBI Taxonomy" id="471704"/>
    <lineage>
        <taxon>Eukaryota</taxon>
        <taxon>Metazoa</taxon>
        <taxon>Ecdysozoa</taxon>
        <taxon>Arthropoda</taxon>
        <taxon>Hexapoda</taxon>
        <taxon>Insecta</taxon>
        <taxon>Pterygota</taxon>
        <taxon>Neoptera</taxon>
        <taxon>Endopterygota</taxon>
        <taxon>Hymenoptera</taxon>
        <taxon>Apocrita</taxon>
        <taxon>Aculeata</taxon>
        <taxon>Formicoidea</taxon>
        <taxon>Formicidae</taxon>
        <taxon>Myrmicinae</taxon>
        <taxon>Trachymyrmex</taxon>
    </lineage>
</organism>
<evidence type="ECO:0000256" key="8">
    <source>
        <dbReference type="ARBA" id="ARBA00023175"/>
    </source>
</evidence>
<dbReference type="PANTHER" id="PTHR46349">
    <property type="entry name" value="CINGULIN-LIKE PROTEIN 1-RELATED"/>
    <property type="match status" value="1"/>
</dbReference>
<evidence type="ECO:0000256" key="11">
    <source>
        <dbReference type="SAM" id="Coils"/>
    </source>
</evidence>
<evidence type="ECO:0000313" key="14">
    <source>
        <dbReference type="Proteomes" id="UP000078492"/>
    </source>
</evidence>
<keyword evidence="5" id="KW-0963">Cytoplasm</keyword>
<dbReference type="Gene3D" id="1.20.5.340">
    <property type="match status" value="2"/>
</dbReference>
<dbReference type="Proteomes" id="UP000078492">
    <property type="component" value="Unassembled WGS sequence"/>
</dbReference>
<dbReference type="PANTHER" id="PTHR46349:SF6">
    <property type="entry name" value="MYOSIN-6-LIKE"/>
    <property type="match status" value="1"/>
</dbReference>
<sequence>MALRADKSFIITLSLLDCASSILRSIDQASSCVAINIELYCDAKAKGAQSGYKRKRNDINLIYYGTISVSESKSNSSLGEKELSATNFLSHMIHRCILPFADKIRLLQDDLESERELRQRIERERADLSVQVIQLSERLEEAEGGAESQFEINKKRDMELAKLRKLLEDVHLESEETAHLLRKKHQEVVVDFQDQIDQLSKARARADKEKSKFQQEVYELLAQLDNVTKEKLMSIKTVEKLEIHISELNVKIEELNRTIVDITSHKTRLSQENIELVKEVQDLKVSIENVSYLKTQIAGQLDDARRRLEDEERRRALIEASLHQVEVELESVRVQLEEESEARLDIERQLVKANGEVSIWRSKYETEANARIEEVEELRRKYGARIQEQEEQIETLLVKINNLEKQKSRLQSEVEVLIIDLEKANGTARELQKRVEHLEKINIELKTRLDESLAMYEQSQRDLRNKQQELQRVNAELDKTRELKDQLARENKKLGDDLSDAKNQLADMNRRLHELELELRRLENEREELAAAYKEAEAGRKIEEQRAQRLSAELSQFRHEFERRIAEKDEEIEAIRYMPPNYMPLESKWRHYPTYIYSRNYGYGINYYQPMIDYIDSKRIASRSPLPELERRMELPELPWSDSRVLWEDKKVQPYTRDDVIKYAIDAEDEAKDHLSRFKIANRSDFSLAKTVQASRVTKEIFPRTGKDLKRLPMPLMFASTRARSEVKEIQQEAMSNIKLQALKDVRMMTEVNDALKHAKSLRGKSAKAIEFHLRTEALKNLSKSQELADIRKFQKETVHSLWDDTVHSRLMNERAKALIDEDKLTQPLDTLSRELRGFEQKSSNYFLDKSKQTSIEIEQLNARVVEAETKLKTEVQRIKKKLQIQITELELSLDVANKNNIDLQKTIKKQSLTLTELQAHYDEIQRQLQVTLDQLGISQRRLQSLTVELEEVRGNYESALRAKRTVEQQYEESVSRINELTTINVNLASSRAKLEQELATLAGDYEEVTKELRISDERYQRVQTELKHTVEILHEEQERIVKIEAIKKSLEIEVKNLSVRLEEVEANAIVGGKRIISKLEARIRDLELELDEEKRRHAETVKILRKKERNIKEVMIQVEEDAKNISLLQESFDKAAQKVSIYKRQLQEQEGMSQQSVTRVRRFQRELEAAEDRADTAESNLSLIRAKHRSFVTTSTVPGSQVYLVQETRQDL</sequence>
<accession>A0A151IUQ7</accession>
<dbReference type="GO" id="GO:0030016">
    <property type="term" value="C:myofibril"/>
    <property type="evidence" value="ECO:0007669"/>
    <property type="project" value="UniProtKB-SubCell"/>
</dbReference>
<keyword evidence="8" id="KW-0505">Motor protein</keyword>
<feature type="coiled-coil region" evidence="11">
    <location>
        <begin position="104"/>
        <end position="138"/>
    </location>
</feature>
<comment type="subcellular location">
    <subcellularLocation>
        <location evidence="1">Cytoplasm</location>
        <location evidence="1">Myofibril</location>
    </subcellularLocation>
</comment>
<evidence type="ECO:0000256" key="4">
    <source>
        <dbReference type="ARBA" id="ARBA00022433"/>
    </source>
</evidence>
<evidence type="ECO:0000256" key="9">
    <source>
        <dbReference type="ARBA" id="ARBA00023179"/>
    </source>
</evidence>
<gene>
    <name evidence="13" type="ORF">ALC57_16610</name>
</gene>
<dbReference type="STRING" id="471704.A0A151IUQ7"/>
<evidence type="ECO:0000256" key="3">
    <source>
        <dbReference type="ARBA" id="ARBA00018623"/>
    </source>
</evidence>
<evidence type="ECO:0000256" key="7">
    <source>
        <dbReference type="ARBA" id="ARBA00023123"/>
    </source>
</evidence>
<feature type="coiled-coil region" evidence="11">
    <location>
        <begin position="1154"/>
        <end position="1188"/>
    </location>
</feature>